<name>A0A9J7BYA4_9BACT</name>
<evidence type="ECO:0008006" key="4">
    <source>
        <dbReference type="Google" id="ProtNLM"/>
    </source>
</evidence>
<evidence type="ECO:0000256" key="1">
    <source>
        <dbReference type="SAM" id="Phobius"/>
    </source>
</evidence>
<dbReference type="EMBL" id="CP093313">
    <property type="protein sequence ID" value="UWZ86182.1"/>
    <property type="molecule type" value="Genomic_DNA"/>
</dbReference>
<gene>
    <name evidence="2" type="ORF">MOP44_09610</name>
</gene>
<keyword evidence="1" id="KW-0812">Transmembrane</keyword>
<proteinExistence type="predicted"/>
<dbReference type="Proteomes" id="UP001059380">
    <property type="component" value="Chromosome"/>
</dbReference>
<dbReference type="RefSeq" id="WP_260795826.1">
    <property type="nucleotide sequence ID" value="NZ_CP093313.1"/>
</dbReference>
<dbReference type="AlphaFoldDB" id="A0A9J7BYA4"/>
<organism evidence="2 3">
    <name type="scientific">Occallatibacter riparius</name>
    <dbReference type="NCBI Taxonomy" id="1002689"/>
    <lineage>
        <taxon>Bacteria</taxon>
        <taxon>Pseudomonadati</taxon>
        <taxon>Acidobacteriota</taxon>
        <taxon>Terriglobia</taxon>
        <taxon>Terriglobales</taxon>
        <taxon>Acidobacteriaceae</taxon>
        <taxon>Occallatibacter</taxon>
    </lineage>
</organism>
<protein>
    <recommendedName>
        <fullName evidence="4">DUF4760 domain-containing protein</fullName>
    </recommendedName>
</protein>
<evidence type="ECO:0000313" key="2">
    <source>
        <dbReference type="EMBL" id="UWZ86182.1"/>
    </source>
</evidence>
<accession>A0A9J7BYA4</accession>
<dbReference type="KEGG" id="orp:MOP44_09610"/>
<sequence length="203" mass="23709">MEFSVLSNIPSILHDAAILTIFVALTGYMITFMSAHMLARRRDKLKLVNKRLNELYGPLYVASEAGNIAYRSLLNKQGKLQSEPIRDEDLKEWVLWMRTIFIPLNEIREKIIIDKAHLIVEEKMPQCLLDFVTHVVGYKAVLRKWADGDFTERRSTIGWPPEFDEYVRNSYAALKAEQMRLMHSPVTRVWHRLLGRNGKRPRT</sequence>
<reference evidence="2" key="1">
    <citation type="submission" date="2021-04" db="EMBL/GenBank/DDBJ databases">
        <title>Phylogenetic analysis of Acidobacteriaceae.</title>
        <authorList>
            <person name="Qiu L."/>
            <person name="Zhang Q."/>
        </authorList>
    </citation>
    <scope>NUCLEOTIDE SEQUENCE</scope>
    <source>
        <strain evidence="2">DSM 25168</strain>
    </source>
</reference>
<evidence type="ECO:0000313" key="3">
    <source>
        <dbReference type="Proteomes" id="UP001059380"/>
    </source>
</evidence>
<keyword evidence="1" id="KW-0472">Membrane</keyword>
<keyword evidence="1" id="KW-1133">Transmembrane helix</keyword>
<keyword evidence="3" id="KW-1185">Reference proteome</keyword>
<feature type="transmembrane region" description="Helical" evidence="1">
    <location>
        <begin position="16"/>
        <end position="39"/>
    </location>
</feature>